<dbReference type="Proteomes" id="UP000518300">
    <property type="component" value="Unassembled WGS sequence"/>
</dbReference>
<sequence length="198" mass="23245">MSHFKYFLFGVRKDPRFCQIEELDEKVEEYWKLSDGERMGSLFPPTVELQLALDGGDWVTDFINNINQVVILSHKARLIFEAEGVGGEQVEYLPFVLKDRRGHVVDDEQFYVANALMKVDCFDWQRSVYKTFSHEPREIIYPSLRRMFLREEVIPENAKFFRLGEETDQYIIRSDLVERLKAEGCTGLSLRAMGEDLF</sequence>
<protein>
    <recommendedName>
        <fullName evidence="1">Immunity MXAN-0049 protein domain-containing protein</fullName>
    </recommendedName>
</protein>
<gene>
    <name evidence="2" type="ORF">HG543_53715</name>
</gene>
<organism evidence="2 3">
    <name type="scientific">Pyxidicoccus fallax</name>
    <dbReference type="NCBI Taxonomy" id="394095"/>
    <lineage>
        <taxon>Bacteria</taxon>
        <taxon>Pseudomonadati</taxon>
        <taxon>Myxococcota</taxon>
        <taxon>Myxococcia</taxon>
        <taxon>Myxococcales</taxon>
        <taxon>Cystobacterineae</taxon>
        <taxon>Myxococcaceae</taxon>
        <taxon>Pyxidicoccus</taxon>
    </lineage>
</organism>
<dbReference type="AlphaFoldDB" id="A0A848M2F4"/>
<proteinExistence type="predicted"/>
<comment type="caution">
    <text evidence="2">The sequence shown here is derived from an EMBL/GenBank/DDBJ whole genome shotgun (WGS) entry which is preliminary data.</text>
</comment>
<evidence type="ECO:0000259" key="1">
    <source>
        <dbReference type="Pfam" id="PF07791"/>
    </source>
</evidence>
<evidence type="ECO:0000313" key="3">
    <source>
        <dbReference type="Proteomes" id="UP000518300"/>
    </source>
</evidence>
<reference evidence="2 3" key="1">
    <citation type="submission" date="2020-04" db="EMBL/GenBank/DDBJ databases">
        <title>Draft genome of Pyxidicoccus fallax type strain.</title>
        <authorList>
            <person name="Whitworth D.E."/>
        </authorList>
    </citation>
    <scope>NUCLEOTIDE SEQUENCE [LARGE SCALE GENOMIC DNA]</scope>
    <source>
        <strain evidence="2 3">DSM 14698</strain>
    </source>
</reference>
<accession>A0A848M2F4</accession>
<feature type="domain" description="Immunity MXAN-0049 protein" evidence="1">
    <location>
        <begin position="42"/>
        <end position="194"/>
    </location>
</feature>
<dbReference type="EMBL" id="JABBJJ010000713">
    <property type="protein sequence ID" value="NMO23653.1"/>
    <property type="molecule type" value="Genomic_DNA"/>
</dbReference>
<dbReference type="InterPro" id="IPR012433">
    <property type="entry name" value="Imm11"/>
</dbReference>
<evidence type="ECO:0000313" key="2">
    <source>
        <dbReference type="EMBL" id="NMO23653.1"/>
    </source>
</evidence>
<dbReference type="Pfam" id="PF07791">
    <property type="entry name" value="Imm11"/>
    <property type="match status" value="1"/>
</dbReference>
<keyword evidence="3" id="KW-1185">Reference proteome</keyword>
<name>A0A848M2F4_9BACT</name>
<dbReference type="RefSeq" id="WP_169352685.1">
    <property type="nucleotide sequence ID" value="NZ_JABBJJ010000713.1"/>
</dbReference>